<comment type="caution">
    <text evidence="9">The sequence shown here is derived from an EMBL/GenBank/DDBJ whole genome shotgun (WGS) entry which is preliminary data.</text>
</comment>
<feature type="binding site" evidence="6">
    <location>
        <position position="252"/>
    </location>
    <ligand>
        <name>Mg(2+)</name>
        <dbReference type="ChEBI" id="CHEBI:18420"/>
    </ligand>
</feature>
<dbReference type="InterPro" id="IPR027417">
    <property type="entry name" value="P-loop_NTPase"/>
</dbReference>
<evidence type="ECO:0000256" key="1">
    <source>
        <dbReference type="ARBA" id="ARBA00011043"/>
    </source>
</evidence>
<evidence type="ECO:0000313" key="9">
    <source>
        <dbReference type="EMBL" id="GAA0580799.1"/>
    </source>
</evidence>
<dbReference type="CDD" id="cd14858">
    <property type="entry name" value="TrmE_N"/>
    <property type="match status" value="1"/>
</dbReference>
<feature type="binding site" evidence="6">
    <location>
        <position position="439"/>
    </location>
    <ligand>
        <name>(6S)-5-formyl-5,6,7,8-tetrahydrofolate</name>
        <dbReference type="ChEBI" id="CHEBI:57457"/>
    </ligand>
</feature>
<dbReference type="PANTHER" id="PTHR42714">
    <property type="entry name" value="TRNA MODIFICATION GTPASE GTPBP3"/>
    <property type="match status" value="1"/>
</dbReference>
<dbReference type="Gene3D" id="3.40.50.300">
    <property type="entry name" value="P-loop containing nucleotide triphosphate hydrolases"/>
    <property type="match status" value="1"/>
</dbReference>
<feature type="binding site" evidence="6">
    <location>
        <position position="121"/>
    </location>
    <ligand>
        <name>(6S)-5-formyl-5,6,7,8-tetrahydrofolate</name>
        <dbReference type="ChEBI" id="CHEBI:57457"/>
    </ligand>
</feature>
<feature type="binding site" evidence="6">
    <location>
        <begin position="246"/>
        <end position="252"/>
    </location>
    <ligand>
        <name>GTP</name>
        <dbReference type="ChEBI" id="CHEBI:37565"/>
    </ligand>
</feature>
<evidence type="ECO:0000256" key="7">
    <source>
        <dbReference type="RuleBase" id="RU003313"/>
    </source>
</evidence>
<keyword evidence="3 6" id="KW-0547">Nucleotide-binding</keyword>
<keyword evidence="2 6" id="KW-0819">tRNA processing</keyword>
<dbReference type="EMBL" id="BAAADD010000009">
    <property type="protein sequence ID" value="GAA0580799.1"/>
    <property type="molecule type" value="Genomic_DNA"/>
</dbReference>
<gene>
    <name evidence="6 9" type="primary">mnmE</name>
    <name evidence="6" type="synonym">trmE</name>
    <name evidence="9" type="ORF">GCM10008942_32090</name>
</gene>
<feature type="domain" description="TrmE-type G" evidence="8">
    <location>
        <begin position="217"/>
        <end position="364"/>
    </location>
</feature>
<dbReference type="Pfam" id="PF10396">
    <property type="entry name" value="TrmE_N"/>
    <property type="match status" value="1"/>
</dbReference>
<keyword evidence="5 6" id="KW-0342">GTP-binding</keyword>
<feature type="binding site" evidence="6">
    <location>
        <position position="23"/>
    </location>
    <ligand>
        <name>(6S)-5-formyl-5,6,7,8-tetrahydrofolate</name>
        <dbReference type="ChEBI" id="CHEBI:57457"/>
    </ligand>
</feature>
<name>A0ABN1F2N0_9PROT</name>
<dbReference type="InterPro" id="IPR018948">
    <property type="entry name" value="GTP-bd_TrmE_N"/>
</dbReference>
<comment type="subunit">
    <text evidence="6">Homodimer. Heterotetramer of two MnmE and two MnmG subunits.</text>
</comment>
<accession>A0ABN1F2N0</accession>
<dbReference type="Pfam" id="PF12631">
    <property type="entry name" value="MnmE_helical"/>
    <property type="match status" value="1"/>
</dbReference>
<dbReference type="InterPro" id="IPR004520">
    <property type="entry name" value="GTPase_MnmE"/>
</dbReference>
<dbReference type="EC" id="3.6.-.-" evidence="6"/>
<feature type="binding site" evidence="6">
    <location>
        <position position="231"/>
    </location>
    <ligand>
        <name>Mg(2+)</name>
        <dbReference type="ChEBI" id="CHEBI:18420"/>
    </ligand>
</feature>
<keyword evidence="6" id="KW-0378">Hydrolase</keyword>
<keyword evidence="6" id="KW-0479">Metal-binding</keyword>
<keyword evidence="10" id="KW-1185">Reference proteome</keyword>
<dbReference type="PANTHER" id="PTHR42714:SF2">
    <property type="entry name" value="TRNA MODIFICATION GTPASE GTPBP3, MITOCHONDRIAL"/>
    <property type="match status" value="1"/>
</dbReference>
<dbReference type="NCBIfam" id="TIGR00231">
    <property type="entry name" value="small_GTP"/>
    <property type="match status" value="1"/>
</dbReference>
<comment type="cofactor">
    <cofactor evidence="6">
        <name>K(+)</name>
        <dbReference type="ChEBI" id="CHEBI:29103"/>
    </cofactor>
    <text evidence="6">Binds 1 potassium ion per subunit.</text>
</comment>
<evidence type="ECO:0000259" key="8">
    <source>
        <dbReference type="PROSITE" id="PS51709"/>
    </source>
</evidence>
<dbReference type="InterPro" id="IPR031168">
    <property type="entry name" value="G_TrmE"/>
</dbReference>
<dbReference type="SUPFAM" id="SSF116878">
    <property type="entry name" value="TrmE connector domain"/>
    <property type="match status" value="1"/>
</dbReference>
<dbReference type="NCBIfam" id="TIGR00450">
    <property type="entry name" value="mnmE_trmE_thdF"/>
    <property type="match status" value="1"/>
</dbReference>
<reference evidence="9 10" key="1">
    <citation type="journal article" date="2019" name="Int. J. Syst. Evol. Microbiol.">
        <title>The Global Catalogue of Microorganisms (GCM) 10K type strain sequencing project: providing services to taxonomists for standard genome sequencing and annotation.</title>
        <authorList>
            <consortium name="The Broad Institute Genomics Platform"/>
            <consortium name="The Broad Institute Genome Sequencing Center for Infectious Disease"/>
            <person name="Wu L."/>
            <person name="Ma J."/>
        </authorList>
    </citation>
    <scope>NUCLEOTIDE SEQUENCE [LARGE SCALE GENOMIC DNA]</scope>
    <source>
        <strain evidence="9 10">JCM 15089</strain>
    </source>
</reference>
<evidence type="ECO:0000256" key="4">
    <source>
        <dbReference type="ARBA" id="ARBA00022958"/>
    </source>
</evidence>
<evidence type="ECO:0000256" key="5">
    <source>
        <dbReference type="ARBA" id="ARBA00023134"/>
    </source>
</evidence>
<comment type="similarity">
    <text evidence="1 6 7">Belongs to the TRAFAC class TrmE-Era-EngA-EngB-Septin-like GTPase superfamily. TrmE GTPase family.</text>
</comment>
<keyword evidence="4 6" id="KW-0630">Potassium</keyword>
<dbReference type="NCBIfam" id="NF003661">
    <property type="entry name" value="PRK05291.1-3"/>
    <property type="match status" value="1"/>
</dbReference>
<keyword evidence="6" id="KW-0963">Cytoplasm</keyword>
<evidence type="ECO:0000313" key="10">
    <source>
        <dbReference type="Proteomes" id="UP001499951"/>
    </source>
</evidence>
<dbReference type="RefSeq" id="WP_166934901.1">
    <property type="nucleotide sequence ID" value="NZ_BAAADD010000009.1"/>
</dbReference>
<protein>
    <recommendedName>
        <fullName evidence="6">tRNA modification GTPase MnmE</fullName>
        <ecNumber evidence="6">3.6.-.-</ecNumber>
    </recommendedName>
</protein>
<dbReference type="Proteomes" id="UP001499951">
    <property type="component" value="Unassembled WGS sequence"/>
</dbReference>
<dbReference type="InterPro" id="IPR005225">
    <property type="entry name" value="Small_GTP-bd"/>
</dbReference>
<evidence type="ECO:0000256" key="2">
    <source>
        <dbReference type="ARBA" id="ARBA00022694"/>
    </source>
</evidence>
<evidence type="ECO:0000256" key="3">
    <source>
        <dbReference type="ARBA" id="ARBA00022741"/>
    </source>
</evidence>
<proteinExistence type="inferred from homology"/>
<feature type="binding site" evidence="6">
    <location>
        <begin position="227"/>
        <end position="232"/>
    </location>
    <ligand>
        <name>GTP</name>
        <dbReference type="ChEBI" id="CHEBI:37565"/>
    </ligand>
</feature>
<dbReference type="PRINTS" id="PR00326">
    <property type="entry name" value="GTP1OBG"/>
</dbReference>
<dbReference type="HAMAP" id="MF_00379">
    <property type="entry name" value="GTPase_MnmE"/>
    <property type="match status" value="1"/>
</dbReference>
<dbReference type="Pfam" id="PF01926">
    <property type="entry name" value="MMR_HSR1"/>
    <property type="match status" value="1"/>
</dbReference>
<dbReference type="SUPFAM" id="SSF52540">
    <property type="entry name" value="P-loop containing nucleoside triphosphate hydrolases"/>
    <property type="match status" value="1"/>
</dbReference>
<feature type="binding site" evidence="6">
    <location>
        <position position="81"/>
    </location>
    <ligand>
        <name>(6S)-5-formyl-5,6,7,8-tetrahydrofolate</name>
        <dbReference type="ChEBI" id="CHEBI:57457"/>
    </ligand>
</feature>
<dbReference type="Gene3D" id="1.20.120.430">
    <property type="entry name" value="tRNA modification GTPase MnmE domain 2"/>
    <property type="match status" value="1"/>
</dbReference>
<dbReference type="InterPro" id="IPR027368">
    <property type="entry name" value="MnmE_dom2"/>
</dbReference>
<dbReference type="PROSITE" id="PS51709">
    <property type="entry name" value="G_TRME"/>
    <property type="match status" value="1"/>
</dbReference>
<comment type="caution">
    <text evidence="6">Lacks conserved residue(s) required for the propagation of feature annotation.</text>
</comment>
<dbReference type="InterPro" id="IPR027266">
    <property type="entry name" value="TrmE/GcvT-like"/>
</dbReference>
<sequence>MRRDDTIFATASAPGRAGVAVVRVSGPAARFAVQTVSRKAPPPPRRAALRALRSGAGEIFDRGLVLWFPAPDSYTGEDVAEFHIHGGRAVLAALIEALAAMPGLRAAGPGEFTRRGVENGKLDLTQAEAIADLVDAETEAQRRQALRQYDGALARCSDGWRTDLTKALAWAEAAIDFSDEELPEEVMADARQTAAVVKDALIAQLGDAHRGELVREGLFVAVVGAPNAGKSSLVNALAGRDVAIVSETAGTTRDVIEVRLNLGGYAVVLADTAGLRAAADHIEAEGVRRALQRAETADLVVLVKDGSAPDNALDYNDKLDSKTVLTVWNKADLPWPAAQQGLTLSLQTGDGLQTVVDAITAAARDKLEAGGEAPLLTRARHREALEEAAAALARAETQDAPELFAEDLRLAVRAIGRITGRVDVEDLLDVIFRDFCIGK</sequence>
<dbReference type="CDD" id="cd04164">
    <property type="entry name" value="trmE"/>
    <property type="match status" value="1"/>
</dbReference>
<comment type="function">
    <text evidence="6">Exhibits a very high intrinsic GTPase hydrolysis rate. Involved in the addition of a carboxymethylaminomethyl (cmnm) group at the wobble position (U34) of certain tRNAs, forming tRNA-cmnm(5)s(2)U34.</text>
</comment>
<feature type="binding site" evidence="6">
    <location>
        <begin position="329"/>
        <end position="332"/>
    </location>
    <ligand>
        <name>GTP</name>
        <dbReference type="ChEBI" id="CHEBI:37565"/>
    </ligand>
</feature>
<keyword evidence="6" id="KW-0460">Magnesium</keyword>
<evidence type="ECO:0000256" key="6">
    <source>
        <dbReference type="HAMAP-Rule" id="MF_00379"/>
    </source>
</evidence>
<organism evidence="9 10">
    <name type="scientific">Rhizomicrobium electricum</name>
    <dbReference type="NCBI Taxonomy" id="480070"/>
    <lineage>
        <taxon>Bacteria</taxon>
        <taxon>Pseudomonadati</taxon>
        <taxon>Pseudomonadota</taxon>
        <taxon>Alphaproteobacteria</taxon>
        <taxon>Micropepsales</taxon>
        <taxon>Micropepsaceae</taxon>
        <taxon>Rhizomicrobium</taxon>
    </lineage>
</organism>
<dbReference type="InterPro" id="IPR006073">
    <property type="entry name" value="GTP-bd"/>
</dbReference>
<dbReference type="InterPro" id="IPR025867">
    <property type="entry name" value="MnmE_helical"/>
</dbReference>
<dbReference type="Gene3D" id="3.30.1360.120">
    <property type="entry name" value="Probable tRNA modification gtpase trme, domain 1"/>
    <property type="match status" value="1"/>
</dbReference>
<feature type="binding site" evidence="6">
    <location>
        <begin position="271"/>
        <end position="274"/>
    </location>
    <ligand>
        <name>GTP</name>
        <dbReference type="ChEBI" id="CHEBI:37565"/>
    </ligand>
</feature>
<comment type="subcellular location">
    <subcellularLocation>
        <location evidence="6">Cytoplasm</location>
    </subcellularLocation>
</comment>